<dbReference type="PANTHER" id="PTHR12733">
    <property type="entry name" value="MITOCHONDRIAL ATP SYNTHASE B CHAIN"/>
    <property type="match status" value="1"/>
</dbReference>
<feature type="region of interest" description="Disordered" evidence="10">
    <location>
        <begin position="23"/>
        <end position="51"/>
    </location>
</feature>
<sequence length="315" mass="36507">MALSRSVLRDLIGRQLAQQVRFAASAPATQPKKPEALSQETHARKHEGSVKKVEHEAMKVADPETPKVTSMFDEWGTVYVSPYTKNWKPMPKDFKEHPDRDLANFPHPEMKLRPDKVRLGFIPDKWFLAFYEKTGVTGPYLFGIGLWSFLISKEIVVLEEEMSHMPPLLFINYMVLRLFGHKVEGYYDEVIQNDQIGPLSAVRDQELTGVKQFRSYVDTANKAYDTLLEVLPEVRRENVALELEAVYRERVNQVYKETKRRVEYLVESESVKRRFEQQHMVNWIVDQVTKSFGPEQEKKIMSKCIGDLKTLAKSA</sequence>
<evidence type="ECO:0000313" key="12">
    <source>
        <dbReference type="WBParaSite" id="PSAMB.scaffold3064size23865.g20172.t1"/>
    </source>
</evidence>
<evidence type="ECO:0000256" key="2">
    <source>
        <dbReference type="ARBA" id="ARBA00022448"/>
    </source>
</evidence>
<proteinExistence type="inferred from homology"/>
<keyword evidence="5 9" id="KW-0999">Mitochondrion inner membrane</keyword>
<evidence type="ECO:0000256" key="7">
    <source>
        <dbReference type="ARBA" id="ARBA00023128"/>
    </source>
</evidence>
<keyword evidence="2 9" id="KW-0813">Transport</keyword>
<evidence type="ECO:0000256" key="6">
    <source>
        <dbReference type="ARBA" id="ARBA00023065"/>
    </source>
</evidence>
<protein>
    <recommendedName>
        <fullName evidence="9">ATP synthase subunit b</fullName>
    </recommendedName>
</protein>
<evidence type="ECO:0000256" key="9">
    <source>
        <dbReference type="RuleBase" id="RU368017"/>
    </source>
</evidence>
<evidence type="ECO:0000256" key="8">
    <source>
        <dbReference type="ARBA" id="ARBA00023136"/>
    </source>
</evidence>
<dbReference type="AlphaFoldDB" id="A0A914W3J1"/>
<evidence type="ECO:0000256" key="1">
    <source>
        <dbReference type="ARBA" id="ARBA00007479"/>
    </source>
</evidence>
<accession>A0A914W3J1</accession>
<keyword evidence="8 9" id="KW-0472">Membrane</keyword>
<dbReference type="PANTHER" id="PTHR12733:SF3">
    <property type="entry name" value="ATP SYNTHASE F(0) COMPLEX SUBUNIT B1, MITOCHONDRIAL"/>
    <property type="match status" value="1"/>
</dbReference>
<comment type="similarity">
    <text evidence="1 9">Belongs to the eukaryotic ATPase B chain family.</text>
</comment>
<evidence type="ECO:0000256" key="5">
    <source>
        <dbReference type="ARBA" id="ARBA00022792"/>
    </source>
</evidence>
<dbReference type="GO" id="GO:0046933">
    <property type="term" value="F:proton-transporting ATP synthase activity, rotational mechanism"/>
    <property type="evidence" value="ECO:0007669"/>
    <property type="project" value="TreeGrafter"/>
</dbReference>
<comment type="function">
    <text evidence="9">Subunit b, of the mitochondrial membrane ATP synthase complex (F(1)F(0) ATP synthase or Complex V) that produces ATP from ADP in the presence of a proton gradient across the membrane which is generated by electron transport complexes of the respiratory chain. ATP synthase complex consist of a soluble F(1) head domain - the catalytic core - and a membrane F(1) domain - the membrane proton channel. These two domains are linked by a central stalk rotating inside the F(1) region and a stationary peripheral stalk. During catalysis, ATP synthesis in the catalytic domain of F(1) is coupled via a rotary mechanism of the central stalk subunits to proton translocation. In vivo, can only synthesize ATP although its ATP hydrolase activity can be activated artificially in vitro. Part of the complex F(0) domain. Part of the complex F(0) domain and the peripheric stalk, which acts as a stator to hold the catalytic alpha(3)beta(3) subcomplex and subunit a/ATP6 static relative to the rotary elements.</text>
</comment>
<name>A0A914W3J1_9BILA</name>
<dbReference type="SUPFAM" id="SSF161060">
    <property type="entry name" value="ATP synthase B chain-like"/>
    <property type="match status" value="1"/>
</dbReference>
<reference evidence="12" key="1">
    <citation type="submission" date="2022-11" db="UniProtKB">
        <authorList>
            <consortium name="WormBaseParasite"/>
        </authorList>
    </citation>
    <scope>IDENTIFICATION</scope>
</reference>
<dbReference type="Proteomes" id="UP000887566">
    <property type="component" value="Unplaced"/>
</dbReference>
<keyword evidence="11" id="KW-1185">Reference proteome</keyword>
<dbReference type="InterPro" id="IPR013837">
    <property type="entry name" value="ATP_synth_F0_suB"/>
</dbReference>
<organism evidence="11 12">
    <name type="scientific">Plectus sambesii</name>
    <dbReference type="NCBI Taxonomy" id="2011161"/>
    <lineage>
        <taxon>Eukaryota</taxon>
        <taxon>Metazoa</taxon>
        <taxon>Ecdysozoa</taxon>
        <taxon>Nematoda</taxon>
        <taxon>Chromadorea</taxon>
        <taxon>Plectida</taxon>
        <taxon>Plectina</taxon>
        <taxon>Plectoidea</taxon>
        <taxon>Plectidae</taxon>
        <taxon>Plectus</taxon>
    </lineage>
</organism>
<dbReference type="GO" id="GO:0045259">
    <property type="term" value="C:proton-transporting ATP synthase complex"/>
    <property type="evidence" value="ECO:0007669"/>
    <property type="project" value="UniProtKB-KW"/>
</dbReference>
<comment type="subunit">
    <text evidence="9">F-type ATPases have 2 components, CF(1) - the catalytic core - and CF(0) - the membrane proton channel. CF(1) and CF(0) have multiple subunits.</text>
</comment>
<evidence type="ECO:0000256" key="3">
    <source>
        <dbReference type="ARBA" id="ARBA00022547"/>
    </source>
</evidence>
<evidence type="ECO:0000256" key="10">
    <source>
        <dbReference type="SAM" id="MobiDB-lite"/>
    </source>
</evidence>
<dbReference type="InterPro" id="IPR008688">
    <property type="entry name" value="ATP_synth_Bsub_B/MI25"/>
</dbReference>
<keyword evidence="7 9" id="KW-0496">Mitochondrion</keyword>
<evidence type="ECO:0000313" key="11">
    <source>
        <dbReference type="Proteomes" id="UP000887566"/>
    </source>
</evidence>
<dbReference type="Gene3D" id="1.20.5.2210">
    <property type="match status" value="1"/>
</dbReference>
<evidence type="ECO:0000256" key="4">
    <source>
        <dbReference type="ARBA" id="ARBA00022781"/>
    </source>
</evidence>
<dbReference type="GO" id="GO:0005743">
    <property type="term" value="C:mitochondrial inner membrane"/>
    <property type="evidence" value="ECO:0007669"/>
    <property type="project" value="UniProtKB-SubCell"/>
</dbReference>
<keyword evidence="6 9" id="KW-0406">Ion transport</keyword>
<dbReference type="WBParaSite" id="PSAMB.scaffold3064size23865.g20172.t1">
    <property type="protein sequence ID" value="PSAMB.scaffold3064size23865.g20172.t1"/>
    <property type="gene ID" value="PSAMB.scaffold3064size23865.g20172"/>
</dbReference>
<keyword evidence="3 9" id="KW-0138">CF(0)</keyword>
<keyword evidence="4 9" id="KW-0375">Hydrogen ion transport</keyword>
<dbReference type="Pfam" id="PF05405">
    <property type="entry name" value="Mt_ATP-synt_B"/>
    <property type="match status" value="1"/>
</dbReference>
<comment type="subcellular location">
    <subcellularLocation>
        <location evidence="9">Mitochondrion</location>
    </subcellularLocation>
    <subcellularLocation>
        <location evidence="9">Mitochondrion inner membrane</location>
    </subcellularLocation>
</comment>